<accession>A0A2T9JMD6</accession>
<dbReference type="EMBL" id="QDKP01000024">
    <property type="protein sequence ID" value="PVM84836.1"/>
    <property type="molecule type" value="Genomic_DNA"/>
</dbReference>
<protein>
    <recommendedName>
        <fullName evidence="2">EAL domain-containing protein</fullName>
    </recommendedName>
</protein>
<dbReference type="InterPro" id="IPR001633">
    <property type="entry name" value="EAL_dom"/>
</dbReference>
<evidence type="ECO:0000313" key="3">
    <source>
        <dbReference type="EMBL" id="PVM84836.1"/>
    </source>
</evidence>
<dbReference type="InterPro" id="IPR050706">
    <property type="entry name" value="Cyclic-di-GMP_PDE-like"/>
</dbReference>
<evidence type="ECO:0000259" key="2">
    <source>
        <dbReference type="PROSITE" id="PS50883"/>
    </source>
</evidence>
<accession>A0A2T9JVC9</accession>
<name>A0A2T9JMD6_9CAUL</name>
<keyword evidence="4" id="KW-1185">Reference proteome</keyword>
<evidence type="ECO:0000256" key="1">
    <source>
        <dbReference type="SAM" id="MobiDB-lite"/>
    </source>
</evidence>
<dbReference type="GO" id="GO:0071111">
    <property type="term" value="F:cyclic-guanylate-specific phosphodiesterase activity"/>
    <property type="evidence" value="ECO:0007669"/>
    <property type="project" value="InterPro"/>
</dbReference>
<dbReference type="InterPro" id="IPR035919">
    <property type="entry name" value="EAL_sf"/>
</dbReference>
<feature type="region of interest" description="Disordered" evidence="1">
    <location>
        <begin position="1"/>
        <end position="41"/>
    </location>
</feature>
<proteinExistence type="predicted"/>
<comment type="caution">
    <text evidence="3">The sequence shown here is derived from an EMBL/GenBank/DDBJ whole genome shotgun (WGS) entry which is preliminary data.</text>
</comment>
<dbReference type="RefSeq" id="WP_116490068.1">
    <property type="nucleotide sequence ID" value="NZ_QDKO01000025.1"/>
</dbReference>
<dbReference type="Pfam" id="PF00563">
    <property type="entry name" value="EAL"/>
    <property type="match status" value="1"/>
</dbReference>
<dbReference type="Proteomes" id="UP000244913">
    <property type="component" value="Unassembled WGS sequence"/>
</dbReference>
<dbReference type="AlphaFoldDB" id="A0A2T9JMD6"/>
<dbReference type="PANTHER" id="PTHR33121">
    <property type="entry name" value="CYCLIC DI-GMP PHOSPHODIESTERASE PDEF"/>
    <property type="match status" value="1"/>
</dbReference>
<feature type="domain" description="EAL" evidence="2">
    <location>
        <begin position="1"/>
        <end position="115"/>
    </location>
</feature>
<organism evidence="3 4">
    <name type="scientific">Caulobacter radicis</name>
    <dbReference type="NCBI Taxonomy" id="2172650"/>
    <lineage>
        <taxon>Bacteria</taxon>
        <taxon>Pseudomonadati</taxon>
        <taxon>Pseudomonadota</taxon>
        <taxon>Alphaproteobacteria</taxon>
        <taxon>Caulobacterales</taxon>
        <taxon>Caulobacteraceae</taxon>
        <taxon>Caulobacter</taxon>
    </lineage>
</organism>
<dbReference type="PROSITE" id="PS50883">
    <property type="entry name" value="EAL"/>
    <property type="match status" value="1"/>
</dbReference>
<dbReference type="SUPFAM" id="SSF141868">
    <property type="entry name" value="EAL domain-like"/>
    <property type="match status" value="1"/>
</dbReference>
<evidence type="ECO:0000313" key="4">
    <source>
        <dbReference type="Proteomes" id="UP000244913"/>
    </source>
</evidence>
<gene>
    <name evidence="3" type="ORF">DDF65_08355</name>
</gene>
<dbReference type="PANTHER" id="PTHR33121:SF70">
    <property type="entry name" value="SIGNALING PROTEIN YKOW"/>
    <property type="match status" value="1"/>
</dbReference>
<dbReference type="Gene3D" id="3.20.20.450">
    <property type="entry name" value="EAL domain"/>
    <property type="match status" value="1"/>
</dbReference>
<sequence length="125" mass="13972">MMPFRSTRRADGRARMFARPYPPSTSARPRPDASRPGCRTGGYVQALRRGSRDAVLLKHIVALCCDLGMTTIAEMVETRDAANLLRDLGVELGQGWHFAKPLPKPQWRAAAPPLTKRMGTVDEWR</sequence>
<reference evidence="3 4" key="1">
    <citation type="submission" date="2018-04" db="EMBL/GenBank/DDBJ databases">
        <title>The genome sequence of Caulobacter sp. 736.</title>
        <authorList>
            <person name="Gao J."/>
            <person name="Sun J."/>
        </authorList>
    </citation>
    <scope>NUCLEOTIDE SEQUENCE [LARGE SCALE GENOMIC DNA]</scope>
    <source>
        <strain evidence="3 4">736</strain>
    </source>
</reference>